<reference evidence="1 2" key="1">
    <citation type="journal article" date="2013" name="Nat. Commun.">
        <title>The evolution and pathogenic mechanisms of the rice sheath blight pathogen.</title>
        <authorList>
            <person name="Zheng A."/>
            <person name="Lin R."/>
            <person name="Xu L."/>
            <person name="Qin P."/>
            <person name="Tang C."/>
            <person name="Ai P."/>
            <person name="Zhang D."/>
            <person name="Liu Y."/>
            <person name="Sun Z."/>
            <person name="Feng H."/>
            <person name="Wang Y."/>
            <person name="Chen Y."/>
            <person name="Liang X."/>
            <person name="Fu R."/>
            <person name="Li Q."/>
            <person name="Zhang J."/>
            <person name="Yu X."/>
            <person name="Xie Z."/>
            <person name="Ding L."/>
            <person name="Guan P."/>
            <person name="Tang J."/>
            <person name="Liang Y."/>
            <person name="Wang S."/>
            <person name="Deng Q."/>
            <person name="Li S."/>
            <person name="Zhu J."/>
            <person name="Wang L."/>
            <person name="Liu H."/>
            <person name="Li P."/>
        </authorList>
    </citation>
    <scope>NUCLEOTIDE SEQUENCE [LARGE SCALE GENOMIC DNA]</scope>
    <source>
        <strain evidence="2">AG-1 IA</strain>
    </source>
</reference>
<accession>L8WN77</accession>
<sequence length="116" mass="13419">MLGSHMDDDEEYQYLVRTYPSVVKRGIVIVKESSLCGKGYAYVQIRSRKSHSQTIGVVLFWRKSWIIFRTRLLHMPRPYGKCTGWISSSTSEQIPAPWFTSAVHGIMLQLMHTKRA</sequence>
<evidence type="ECO:0000313" key="2">
    <source>
        <dbReference type="Proteomes" id="UP000011668"/>
    </source>
</evidence>
<gene>
    <name evidence="1" type="ORF">AG1IA_06356</name>
</gene>
<dbReference type="AlphaFoldDB" id="L8WN77"/>
<dbReference type="HOGENOM" id="CLU_2098491_0_0_1"/>
<name>L8WN77_THACA</name>
<proteinExistence type="predicted"/>
<keyword evidence="2" id="KW-1185">Reference proteome</keyword>
<dbReference type="Proteomes" id="UP000011668">
    <property type="component" value="Unassembled WGS sequence"/>
</dbReference>
<protein>
    <submittedName>
        <fullName evidence="1">Uncharacterized protein</fullName>
    </submittedName>
</protein>
<organism evidence="1 2">
    <name type="scientific">Thanatephorus cucumeris (strain AG1-IA)</name>
    <name type="common">Rice sheath blight fungus</name>
    <name type="synonym">Rhizoctonia solani</name>
    <dbReference type="NCBI Taxonomy" id="983506"/>
    <lineage>
        <taxon>Eukaryota</taxon>
        <taxon>Fungi</taxon>
        <taxon>Dikarya</taxon>
        <taxon>Basidiomycota</taxon>
        <taxon>Agaricomycotina</taxon>
        <taxon>Agaricomycetes</taxon>
        <taxon>Cantharellales</taxon>
        <taxon>Ceratobasidiaceae</taxon>
        <taxon>Rhizoctonia</taxon>
        <taxon>Rhizoctonia solani AG-1</taxon>
    </lineage>
</organism>
<dbReference type="EMBL" id="AFRT01001683">
    <property type="protein sequence ID" value="ELU39616.1"/>
    <property type="molecule type" value="Genomic_DNA"/>
</dbReference>
<evidence type="ECO:0000313" key="1">
    <source>
        <dbReference type="EMBL" id="ELU39616.1"/>
    </source>
</evidence>
<comment type="caution">
    <text evidence="1">The sequence shown here is derived from an EMBL/GenBank/DDBJ whole genome shotgun (WGS) entry which is preliminary data.</text>
</comment>